<name>A0A382PLP0_9ZZZZ</name>
<accession>A0A382PLP0</accession>
<reference evidence="1" key="1">
    <citation type="submission" date="2018-05" db="EMBL/GenBank/DDBJ databases">
        <authorList>
            <person name="Lanie J.A."/>
            <person name="Ng W.-L."/>
            <person name="Kazmierczak K.M."/>
            <person name="Andrzejewski T.M."/>
            <person name="Davidsen T.M."/>
            <person name="Wayne K.J."/>
            <person name="Tettelin H."/>
            <person name="Glass J.I."/>
            <person name="Rusch D."/>
            <person name="Podicherti R."/>
            <person name="Tsui H.-C.T."/>
            <person name="Winkler M.E."/>
        </authorList>
    </citation>
    <scope>NUCLEOTIDE SEQUENCE</scope>
</reference>
<dbReference type="PANTHER" id="PTHR22939">
    <property type="entry name" value="SERINE PROTEASE FAMILY S1C HTRA-RELATED"/>
    <property type="match status" value="1"/>
</dbReference>
<dbReference type="PANTHER" id="PTHR22939:SF129">
    <property type="entry name" value="SERINE PROTEASE HTRA2, MITOCHONDRIAL"/>
    <property type="match status" value="1"/>
</dbReference>
<dbReference type="GO" id="GO:0006508">
    <property type="term" value="P:proteolysis"/>
    <property type="evidence" value="ECO:0007669"/>
    <property type="project" value="InterPro"/>
</dbReference>
<dbReference type="InterPro" id="IPR043504">
    <property type="entry name" value="Peptidase_S1_PA_chymotrypsin"/>
</dbReference>
<feature type="non-terminal residue" evidence="1">
    <location>
        <position position="146"/>
    </location>
</feature>
<proteinExistence type="predicted"/>
<sequence>MFKSPCARKSEYDPCRTRGVVSLAIAIFLFTPNQVYGQASPSILRGIENEVVSLVKQVESSVVSIMTQQRMMTMDGRSLWEHSVGSGVVIQSDGYILTTANVVSGAEKIQVSFPDGQQRDGILVGTDRLSGIAVVRVDSVTALPAV</sequence>
<protein>
    <recommendedName>
        <fullName evidence="2">Serine protease</fullName>
    </recommendedName>
</protein>
<evidence type="ECO:0000313" key="1">
    <source>
        <dbReference type="EMBL" id="SVC74309.1"/>
    </source>
</evidence>
<dbReference type="GO" id="GO:0004252">
    <property type="term" value="F:serine-type endopeptidase activity"/>
    <property type="evidence" value="ECO:0007669"/>
    <property type="project" value="InterPro"/>
</dbReference>
<dbReference type="Pfam" id="PF13365">
    <property type="entry name" value="Trypsin_2"/>
    <property type="match status" value="1"/>
</dbReference>
<organism evidence="1">
    <name type="scientific">marine metagenome</name>
    <dbReference type="NCBI Taxonomy" id="408172"/>
    <lineage>
        <taxon>unclassified sequences</taxon>
        <taxon>metagenomes</taxon>
        <taxon>ecological metagenomes</taxon>
    </lineage>
</organism>
<dbReference type="InterPro" id="IPR009003">
    <property type="entry name" value="Peptidase_S1_PA"/>
</dbReference>
<gene>
    <name evidence="1" type="ORF">METZ01_LOCUS327163</name>
</gene>
<dbReference type="PRINTS" id="PR00834">
    <property type="entry name" value="PROTEASES2C"/>
</dbReference>
<dbReference type="AlphaFoldDB" id="A0A382PLP0"/>
<dbReference type="InterPro" id="IPR001940">
    <property type="entry name" value="Peptidase_S1C"/>
</dbReference>
<dbReference type="Gene3D" id="2.40.10.10">
    <property type="entry name" value="Trypsin-like serine proteases"/>
    <property type="match status" value="1"/>
</dbReference>
<evidence type="ECO:0008006" key="2">
    <source>
        <dbReference type="Google" id="ProtNLM"/>
    </source>
</evidence>
<dbReference type="SUPFAM" id="SSF50494">
    <property type="entry name" value="Trypsin-like serine proteases"/>
    <property type="match status" value="1"/>
</dbReference>
<dbReference type="EMBL" id="UINC01108307">
    <property type="protein sequence ID" value="SVC74309.1"/>
    <property type="molecule type" value="Genomic_DNA"/>
</dbReference>